<sequence>MSDEVTVQENGVEPSSKPVKIETKPSETKAEAPAPKGALQLRQPTSMIMNRPVMPSELEVTSTMTVAGVRPVIASHLDLVGSFLNGRPISASHLVVKELLPGGRPVFASELVLADDGMLPGNRPIMASDPLLMHSSTLPGNRPIAPNDIDDPEPSALMGYLD</sequence>
<evidence type="ECO:0000256" key="1">
    <source>
        <dbReference type="SAM" id="MobiDB-lite"/>
    </source>
</evidence>
<protein>
    <submittedName>
        <fullName evidence="2">Uncharacterized protein</fullName>
    </submittedName>
</protein>
<gene>
    <name evidence="2" type="ORF">ENR64_19220</name>
</gene>
<reference evidence="2" key="1">
    <citation type="journal article" date="2020" name="mSystems">
        <title>Genome- and Community-Level Interaction Insights into Carbon Utilization and Element Cycling Functions of Hydrothermarchaeota in Hydrothermal Sediment.</title>
        <authorList>
            <person name="Zhou Z."/>
            <person name="Liu Y."/>
            <person name="Xu W."/>
            <person name="Pan J."/>
            <person name="Luo Z.H."/>
            <person name="Li M."/>
        </authorList>
    </citation>
    <scope>NUCLEOTIDE SEQUENCE [LARGE SCALE GENOMIC DNA]</scope>
    <source>
        <strain evidence="2">SpSt-418</strain>
    </source>
</reference>
<name>A0A7C3PJV7_9CYAN</name>
<proteinExistence type="predicted"/>
<dbReference type="AlphaFoldDB" id="A0A7C3PJV7"/>
<feature type="region of interest" description="Disordered" evidence="1">
    <location>
        <begin position="130"/>
        <end position="162"/>
    </location>
</feature>
<comment type="caution">
    <text evidence="2">The sequence shown here is derived from an EMBL/GenBank/DDBJ whole genome shotgun (WGS) entry which is preliminary data.</text>
</comment>
<feature type="region of interest" description="Disordered" evidence="1">
    <location>
        <begin position="1"/>
        <end position="38"/>
    </location>
</feature>
<evidence type="ECO:0000313" key="2">
    <source>
        <dbReference type="EMBL" id="HFM99840.1"/>
    </source>
</evidence>
<organism evidence="2">
    <name type="scientific">Oscillatoriales cyanobacterium SpSt-418</name>
    <dbReference type="NCBI Taxonomy" id="2282169"/>
    <lineage>
        <taxon>Bacteria</taxon>
        <taxon>Bacillati</taxon>
        <taxon>Cyanobacteriota</taxon>
        <taxon>Cyanophyceae</taxon>
        <taxon>Oscillatoriophycideae</taxon>
        <taxon>Oscillatoriales</taxon>
    </lineage>
</organism>
<feature type="compositionally biased region" description="Basic and acidic residues" evidence="1">
    <location>
        <begin position="19"/>
        <end position="30"/>
    </location>
</feature>
<accession>A0A7C3PJV7</accession>
<dbReference type="EMBL" id="DSRU01000275">
    <property type="protein sequence ID" value="HFM99840.1"/>
    <property type="molecule type" value="Genomic_DNA"/>
</dbReference>